<sequence>MLRPVPSTAFKKDVKRAQKRGKDTSKLKALILLLLENQPPLPARFKDHP</sequence>
<feature type="compositionally biased region" description="Basic and acidic residues" evidence="2">
    <location>
        <begin position="10"/>
        <end position="21"/>
    </location>
</feature>
<organism evidence="3 4">
    <name type="scientific">Camelimonas lactis</name>
    <dbReference type="NCBI Taxonomy" id="659006"/>
    <lineage>
        <taxon>Bacteria</taxon>
        <taxon>Pseudomonadati</taxon>
        <taxon>Pseudomonadota</taxon>
        <taxon>Alphaproteobacteria</taxon>
        <taxon>Hyphomicrobiales</taxon>
        <taxon>Chelatococcaceae</taxon>
        <taxon>Camelimonas</taxon>
    </lineage>
</organism>
<dbReference type="InterPro" id="IPR035093">
    <property type="entry name" value="RelE/ParE_toxin_dom_sf"/>
</dbReference>
<protein>
    <submittedName>
        <fullName evidence="3">YafQ toxin of type II toxin-antitoxin system</fullName>
    </submittedName>
</protein>
<keyword evidence="4" id="KW-1185">Reference proteome</keyword>
<reference evidence="3 4" key="1">
    <citation type="submission" date="2019-03" db="EMBL/GenBank/DDBJ databases">
        <title>Genomic Encyclopedia of Type Strains, Phase IV (KMG-IV): sequencing the most valuable type-strain genomes for metagenomic binning, comparative biology and taxonomic classification.</title>
        <authorList>
            <person name="Goeker M."/>
        </authorList>
    </citation>
    <scope>NUCLEOTIDE SEQUENCE [LARGE SCALE GENOMIC DNA]</scope>
    <source>
        <strain evidence="3 4">DSM 22958</strain>
    </source>
</reference>
<evidence type="ECO:0000313" key="4">
    <source>
        <dbReference type="Proteomes" id="UP000294881"/>
    </source>
</evidence>
<dbReference type="AlphaFoldDB" id="A0A4R2GGJ9"/>
<dbReference type="InterPro" id="IPR007712">
    <property type="entry name" value="RelE/ParE_toxin"/>
</dbReference>
<evidence type="ECO:0000313" key="3">
    <source>
        <dbReference type="EMBL" id="TCO07171.1"/>
    </source>
</evidence>
<evidence type="ECO:0000256" key="2">
    <source>
        <dbReference type="SAM" id="MobiDB-lite"/>
    </source>
</evidence>
<evidence type="ECO:0000256" key="1">
    <source>
        <dbReference type="ARBA" id="ARBA00022649"/>
    </source>
</evidence>
<dbReference type="RefSeq" id="WP_132010975.1">
    <property type="nucleotide sequence ID" value="NZ_SLWL01000037.1"/>
</dbReference>
<dbReference type="Gene3D" id="3.30.2310.20">
    <property type="entry name" value="RelE-like"/>
    <property type="match status" value="1"/>
</dbReference>
<dbReference type="NCBIfam" id="TIGR02385">
    <property type="entry name" value="RelE_StbE"/>
    <property type="match status" value="1"/>
</dbReference>
<feature type="non-terminal residue" evidence="3">
    <location>
        <position position="49"/>
    </location>
</feature>
<keyword evidence="1" id="KW-1277">Toxin-antitoxin system</keyword>
<feature type="region of interest" description="Disordered" evidence="2">
    <location>
        <begin position="1"/>
        <end position="21"/>
    </location>
</feature>
<comment type="caution">
    <text evidence="3">The sequence shown here is derived from an EMBL/GenBank/DDBJ whole genome shotgun (WGS) entry which is preliminary data.</text>
</comment>
<proteinExistence type="predicted"/>
<gene>
    <name evidence="3" type="ORF">EV666_1376</name>
</gene>
<accession>A0A4R2GGJ9</accession>
<dbReference type="Pfam" id="PF15738">
    <property type="entry name" value="YafQ_toxin"/>
    <property type="match status" value="1"/>
</dbReference>
<dbReference type="Proteomes" id="UP000294881">
    <property type="component" value="Unassembled WGS sequence"/>
</dbReference>
<dbReference type="EMBL" id="SLWL01000037">
    <property type="protein sequence ID" value="TCO07171.1"/>
    <property type="molecule type" value="Genomic_DNA"/>
</dbReference>
<name>A0A4R2GGJ9_9HYPH</name>
<dbReference type="SUPFAM" id="SSF143011">
    <property type="entry name" value="RelE-like"/>
    <property type="match status" value="1"/>
</dbReference>
<dbReference type="InterPro" id="IPR004386">
    <property type="entry name" value="Toxin_YafQ-like"/>
</dbReference>